<evidence type="ECO:0008006" key="2">
    <source>
        <dbReference type="Google" id="ProtNLM"/>
    </source>
</evidence>
<organism evidence="1">
    <name type="scientific">marine sediment metagenome</name>
    <dbReference type="NCBI Taxonomy" id="412755"/>
    <lineage>
        <taxon>unclassified sequences</taxon>
        <taxon>metagenomes</taxon>
        <taxon>ecological metagenomes</taxon>
    </lineage>
</organism>
<reference evidence="1" key="1">
    <citation type="journal article" date="2015" name="Nature">
        <title>Complex archaea that bridge the gap between prokaryotes and eukaryotes.</title>
        <authorList>
            <person name="Spang A."/>
            <person name="Saw J.H."/>
            <person name="Jorgensen S.L."/>
            <person name="Zaremba-Niedzwiedzka K."/>
            <person name="Martijn J."/>
            <person name="Lind A.E."/>
            <person name="van Eijk R."/>
            <person name="Schleper C."/>
            <person name="Guy L."/>
            <person name="Ettema T.J."/>
        </authorList>
    </citation>
    <scope>NUCLEOTIDE SEQUENCE</scope>
</reference>
<gene>
    <name evidence="1" type="ORF">LCGC14_0722860</name>
</gene>
<sequence>MKKLYLIGSLRNPEVPLLANRIRELGFDVFDDWWAPGSETDSYWQAYETARGHSYGEALHGRAAENVYHFDRQHLNESDAAVLLLPAGKSGHLELGYIRGQGKPGYVLFPEPPDRWDIMYQLATDALLASTNVRDWQASEAQVLHYRRGRRIPMDKFDEEL</sequence>
<comment type="caution">
    <text evidence="1">The sequence shown here is derived from an EMBL/GenBank/DDBJ whole genome shotgun (WGS) entry which is preliminary data.</text>
</comment>
<dbReference type="SUPFAM" id="SSF52309">
    <property type="entry name" value="N-(deoxy)ribosyltransferase-like"/>
    <property type="match status" value="1"/>
</dbReference>
<proteinExistence type="predicted"/>
<name>A0A0F9QWT9_9ZZZZ</name>
<dbReference type="EMBL" id="LAZR01001645">
    <property type="protein sequence ID" value="KKN41472.1"/>
    <property type="molecule type" value="Genomic_DNA"/>
</dbReference>
<protein>
    <recommendedName>
        <fullName evidence="2">Nucleoside 2-deoxyribosyltransferase</fullName>
    </recommendedName>
</protein>
<evidence type="ECO:0000313" key="1">
    <source>
        <dbReference type="EMBL" id="KKN41472.1"/>
    </source>
</evidence>
<accession>A0A0F9QWT9</accession>
<dbReference type="AlphaFoldDB" id="A0A0F9QWT9"/>